<feature type="transmembrane region" description="Helical" evidence="1">
    <location>
        <begin position="229"/>
        <end position="251"/>
    </location>
</feature>
<evidence type="ECO:0000256" key="1">
    <source>
        <dbReference type="SAM" id="Phobius"/>
    </source>
</evidence>
<dbReference type="PANTHER" id="PTHR38337">
    <property type="entry name" value="AGAP010540-PA"/>
    <property type="match status" value="1"/>
</dbReference>
<dbReference type="PANTHER" id="PTHR38337:SF1">
    <property type="entry name" value="GUSTATORY RECEPTOR"/>
    <property type="match status" value="1"/>
</dbReference>
<reference evidence="2" key="2">
    <citation type="submission" date="2021-09" db="EMBL/GenBank/DDBJ databases">
        <authorList>
            <person name="Jia N."/>
            <person name="Wang J."/>
            <person name="Shi W."/>
            <person name="Du L."/>
            <person name="Sun Y."/>
            <person name="Zhan W."/>
            <person name="Jiang J."/>
            <person name="Wang Q."/>
            <person name="Zhang B."/>
            <person name="Ji P."/>
            <person name="Sakyi L.B."/>
            <person name="Cui X."/>
            <person name="Yuan T."/>
            <person name="Jiang B."/>
            <person name="Yang W."/>
            <person name="Lam T.T.-Y."/>
            <person name="Chang Q."/>
            <person name="Ding S."/>
            <person name="Wang X."/>
            <person name="Zhu J."/>
            <person name="Ruan X."/>
            <person name="Zhao L."/>
            <person name="Wei J."/>
            <person name="Que T."/>
            <person name="Du C."/>
            <person name="Cheng J."/>
            <person name="Dai P."/>
            <person name="Han X."/>
            <person name="Huang E."/>
            <person name="Gao Y."/>
            <person name="Liu J."/>
            <person name="Shao H."/>
            <person name="Ye R."/>
            <person name="Li L."/>
            <person name="Wei W."/>
            <person name="Wang X."/>
            <person name="Wang C."/>
            <person name="Huo Q."/>
            <person name="Li W."/>
            <person name="Guo W."/>
            <person name="Chen H."/>
            <person name="Chen S."/>
            <person name="Zhou L."/>
            <person name="Zhou L."/>
            <person name="Ni X."/>
            <person name="Tian J."/>
            <person name="Zhou Y."/>
            <person name="Sheng Y."/>
            <person name="Liu T."/>
            <person name="Pan Y."/>
            <person name="Xia L."/>
            <person name="Li J."/>
            <person name="Zhao F."/>
            <person name="Cao W."/>
        </authorList>
    </citation>
    <scope>NUCLEOTIDE SEQUENCE</scope>
    <source>
        <strain evidence="2">Rsan-2018</strain>
        <tissue evidence="2">Larvae</tissue>
    </source>
</reference>
<feature type="transmembrane region" description="Helical" evidence="1">
    <location>
        <begin position="271"/>
        <end position="297"/>
    </location>
</feature>
<reference evidence="2" key="1">
    <citation type="journal article" date="2020" name="Cell">
        <title>Large-Scale Comparative Analyses of Tick Genomes Elucidate Their Genetic Diversity and Vector Capacities.</title>
        <authorList>
            <consortium name="Tick Genome and Microbiome Consortium (TIGMIC)"/>
            <person name="Jia N."/>
            <person name="Wang J."/>
            <person name="Shi W."/>
            <person name="Du L."/>
            <person name="Sun Y."/>
            <person name="Zhan W."/>
            <person name="Jiang J.F."/>
            <person name="Wang Q."/>
            <person name="Zhang B."/>
            <person name="Ji P."/>
            <person name="Bell-Sakyi L."/>
            <person name="Cui X.M."/>
            <person name="Yuan T.T."/>
            <person name="Jiang B.G."/>
            <person name="Yang W.F."/>
            <person name="Lam T.T."/>
            <person name="Chang Q.C."/>
            <person name="Ding S.J."/>
            <person name="Wang X.J."/>
            <person name="Zhu J.G."/>
            <person name="Ruan X.D."/>
            <person name="Zhao L."/>
            <person name="Wei J.T."/>
            <person name="Ye R.Z."/>
            <person name="Que T.C."/>
            <person name="Du C.H."/>
            <person name="Zhou Y.H."/>
            <person name="Cheng J.X."/>
            <person name="Dai P.F."/>
            <person name="Guo W.B."/>
            <person name="Han X.H."/>
            <person name="Huang E.J."/>
            <person name="Li L.F."/>
            <person name="Wei W."/>
            <person name="Gao Y.C."/>
            <person name="Liu J.Z."/>
            <person name="Shao H.Z."/>
            <person name="Wang X."/>
            <person name="Wang C.C."/>
            <person name="Yang T.C."/>
            <person name="Huo Q.B."/>
            <person name="Li W."/>
            <person name="Chen H.Y."/>
            <person name="Chen S.E."/>
            <person name="Zhou L.G."/>
            <person name="Ni X.B."/>
            <person name="Tian J.H."/>
            <person name="Sheng Y."/>
            <person name="Liu T."/>
            <person name="Pan Y.S."/>
            <person name="Xia L.Y."/>
            <person name="Li J."/>
            <person name="Zhao F."/>
            <person name="Cao W.C."/>
        </authorList>
    </citation>
    <scope>NUCLEOTIDE SEQUENCE</scope>
    <source>
        <strain evidence="2">Rsan-2018</strain>
    </source>
</reference>
<dbReference type="AlphaFoldDB" id="A0A9D4QIM0"/>
<dbReference type="OrthoDB" id="6020333at2759"/>
<dbReference type="Proteomes" id="UP000821837">
    <property type="component" value="Chromosome 1"/>
</dbReference>
<dbReference type="EMBL" id="JABSTV010001245">
    <property type="protein sequence ID" value="KAH7983038.1"/>
    <property type="molecule type" value="Genomic_DNA"/>
</dbReference>
<keyword evidence="1" id="KW-0472">Membrane</keyword>
<protein>
    <recommendedName>
        <fullName evidence="4">Transmembrane protein</fullName>
    </recommendedName>
</protein>
<feature type="transmembrane region" description="Helical" evidence="1">
    <location>
        <begin position="112"/>
        <end position="133"/>
    </location>
</feature>
<evidence type="ECO:0000313" key="3">
    <source>
        <dbReference type="Proteomes" id="UP000821837"/>
    </source>
</evidence>
<feature type="transmembrane region" description="Helical" evidence="1">
    <location>
        <begin position="375"/>
        <end position="393"/>
    </location>
</feature>
<comment type="caution">
    <text evidence="2">The sequence shown here is derived from an EMBL/GenBank/DDBJ whole genome shotgun (WGS) entry which is preliminary data.</text>
</comment>
<keyword evidence="1" id="KW-0812">Transmembrane</keyword>
<name>A0A9D4QIM0_RHISA</name>
<evidence type="ECO:0008006" key="4">
    <source>
        <dbReference type="Google" id="ProtNLM"/>
    </source>
</evidence>
<dbReference type="OMA" id="CYLLRVH"/>
<feature type="transmembrane region" description="Helical" evidence="1">
    <location>
        <begin position="452"/>
        <end position="470"/>
    </location>
</feature>
<gene>
    <name evidence="2" type="ORF">HPB52_008834</name>
</gene>
<sequence length="477" mass="53994">MTTEILVTPAEDAPLTCGQQLREDESLQSSDSNSVSPQLQIVCSNNSYVGIRSGAFLDMHSPMEVSTSVVLNFCRKNVLRHYFRLLAMVGWLPLVEASEPVRCQPALQTLNVMYNVVVFVVLLMGQMLQYASCFRRDGIVNYRSSVLHFDTLKHFGWVEGSDATCGGSWFAVYVLPSAMQTSAYVVALLHMRSSEYEQFQALVEKVFLQLTTSGVWNVARKRITRRLHAVYAAGVLWIISSLASQVLNIYAGGTLNFQWIYVSEGDEDVHYFLLAALVLMLMFHDVVSMTLATSYAIHCQLVLVYLQNMSQAVRERRTTLLEFYRGVGEARKSVRYLNKRHALAVTVQTMWVASRTVVCFYALFGTPWTQWQRFMAAWLNVAVWFSLLLIPLVQASRLSSECNHVREVGLEIMARPFGYANVPSSELDTFLLFTSSLRMQAKLCALPVTKRTVVFLFLFIGLSLFISVQLDIVHFRP</sequence>
<dbReference type="VEuPathDB" id="VectorBase:RSAN_039763"/>
<keyword evidence="1" id="KW-1133">Transmembrane helix</keyword>
<evidence type="ECO:0000313" key="2">
    <source>
        <dbReference type="EMBL" id="KAH7983038.1"/>
    </source>
</evidence>
<keyword evidence="3" id="KW-1185">Reference proteome</keyword>
<organism evidence="2 3">
    <name type="scientific">Rhipicephalus sanguineus</name>
    <name type="common">Brown dog tick</name>
    <name type="synonym">Ixodes sanguineus</name>
    <dbReference type="NCBI Taxonomy" id="34632"/>
    <lineage>
        <taxon>Eukaryota</taxon>
        <taxon>Metazoa</taxon>
        <taxon>Ecdysozoa</taxon>
        <taxon>Arthropoda</taxon>
        <taxon>Chelicerata</taxon>
        <taxon>Arachnida</taxon>
        <taxon>Acari</taxon>
        <taxon>Parasitiformes</taxon>
        <taxon>Ixodida</taxon>
        <taxon>Ixodoidea</taxon>
        <taxon>Ixodidae</taxon>
        <taxon>Rhipicephalinae</taxon>
        <taxon>Rhipicephalus</taxon>
        <taxon>Rhipicephalus</taxon>
    </lineage>
</organism>
<proteinExistence type="predicted"/>
<feature type="transmembrane region" description="Helical" evidence="1">
    <location>
        <begin position="341"/>
        <end position="363"/>
    </location>
</feature>
<accession>A0A9D4QIM0</accession>